<evidence type="ECO:0000256" key="1">
    <source>
        <dbReference type="SAM" id="MobiDB-lite"/>
    </source>
</evidence>
<dbReference type="EMBL" id="GBYB01014734">
    <property type="protein sequence ID" value="JAG84501.1"/>
    <property type="molecule type" value="Transcribed_RNA"/>
</dbReference>
<accession>A0A0C9RDU4</accession>
<feature type="region of interest" description="Disordered" evidence="1">
    <location>
        <begin position="1"/>
        <end position="101"/>
    </location>
</feature>
<sequence length="101" mass="10952">MMMEIQDQKLNGVVSPRGSDSSSKMGVEDRRSPSASPDNSRQRQVKSTPAVEIYRPPAARRAQNGTSPSVSTTPESTTLKARQKKARSCGVRAKTSSKCRS</sequence>
<evidence type="ECO:0000313" key="2">
    <source>
        <dbReference type="EMBL" id="JAG84501.1"/>
    </source>
</evidence>
<dbReference type="AlphaFoldDB" id="A0A0C9RDU4"/>
<organism evidence="2">
    <name type="scientific">Fopius arisanus</name>
    <dbReference type="NCBI Taxonomy" id="64838"/>
    <lineage>
        <taxon>Eukaryota</taxon>
        <taxon>Metazoa</taxon>
        <taxon>Ecdysozoa</taxon>
        <taxon>Arthropoda</taxon>
        <taxon>Hexapoda</taxon>
        <taxon>Insecta</taxon>
        <taxon>Pterygota</taxon>
        <taxon>Neoptera</taxon>
        <taxon>Endopterygota</taxon>
        <taxon>Hymenoptera</taxon>
        <taxon>Apocrita</taxon>
        <taxon>Ichneumonoidea</taxon>
        <taxon>Braconidae</taxon>
        <taxon>Opiinae</taxon>
        <taxon>Fopius</taxon>
    </lineage>
</organism>
<reference evidence="2" key="1">
    <citation type="submission" date="2015-01" db="EMBL/GenBank/DDBJ databases">
        <title>Transcriptome Assembly of Fopius arisanus.</title>
        <authorList>
            <person name="Geib S."/>
        </authorList>
    </citation>
    <scope>NUCLEOTIDE SEQUENCE</scope>
</reference>
<proteinExistence type="predicted"/>
<feature type="compositionally biased region" description="Low complexity" evidence="1">
    <location>
        <begin position="66"/>
        <end position="78"/>
    </location>
</feature>
<gene>
    <name evidence="2" type="primary">Zc3h14_1</name>
    <name evidence="2" type="ORF">g.52196</name>
</gene>
<name>A0A0C9RDU4_9HYME</name>
<protein>
    <submittedName>
        <fullName evidence="2">Zc3h14_1 protein</fullName>
    </submittedName>
</protein>